<accession>A0ABY7E6J2</accession>
<keyword evidence="4" id="KW-1185">Reference proteome</keyword>
<dbReference type="Proteomes" id="UP001164746">
    <property type="component" value="Chromosome 5"/>
</dbReference>
<gene>
    <name evidence="3" type="ORF">MAR_019924</name>
</gene>
<feature type="region of interest" description="Disordered" evidence="1">
    <location>
        <begin position="167"/>
        <end position="190"/>
    </location>
</feature>
<keyword evidence="2" id="KW-0812">Transmembrane</keyword>
<evidence type="ECO:0000256" key="1">
    <source>
        <dbReference type="SAM" id="MobiDB-lite"/>
    </source>
</evidence>
<dbReference type="EMBL" id="CP111016">
    <property type="protein sequence ID" value="WAR04555.1"/>
    <property type="molecule type" value="Genomic_DNA"/>
</dbReference>
<reference evidence="3" key="1">
    <citation type="submission" date="2022-11" db="EMBL/GenBank/DDBJ databases">
        <title>Centuries of genome instability and evolution in soft-shell clam transmissible cancer (bioRxiv).</title>
        <authorList>
            <person name="Hart S.F.M."/>
            <person name="Yonemitsu M.A."/>
            <person name="Giersch R.M."/>
            <person name="Beal B.F."/>
            <person name="Arriagada G."/>
            <person name="Davis B.W."/>
            <person name="Ostrander E.A."/>
            <person name="Goff S.P."/>
            <person name="Metzger M.J."/>
        </authorList>
    </citation>
    <scope>NUCLEOTIDE SEQUENCE</scope>
    <source>
        <strain evidence="3">MELC-2E11</strain>
        <tissue evidence="3">Siphon/mantle</tissue>
    </source>
</reference>
<feature type="transmembrane region" description="Helical" evidence="2">
    <location>
        <begin position="117"/>
        <end position="145"/>
    </location>
</feature>
<keyword evidence="2" id="KW-1133">Transmembrane helix</keyword>
<organism evidence="3 4">
    <name type="scientific">Mya arenaria</name>
    <name type="common">Soft-shell clam</name>
    <dbReference type="NCBI Taxonomy" id="6604"/>
    <lineage>
        <taxon>Eukaryota</taxon>
        <taxon>Metazoa</taxon>
        <taxon>Spiralia</taxon>
        <taxon>Lophotrochozoa</taxon>
        <taxon>Mollusca</taxon>
        <taxon>Bivalvia</taxon>
        <taxon>Autobranchia</taxon>
        <taxon>Heteroconchia</taxon>
        <taxon>Euheterodonta</taxon>
        <taxon>Imparidentia</taxon>
        <taxon>Neoheterodontei</taxon>
        <taxon>Myida</taxon>
        <taxon>Myoidea</taxon>
        <taxon>Myidae</taxon>
        <taxon>Mya</taxon>
    </lineage>
</organism>
<evidence type="ECO:0000313" key="3">
    <source>
        <dbReference type="EMBL" id="WAR04555.1"/>
    </source>
</evidence>
<protein>
    <submittedName>
        <fullName evidence="3">Uncharacterized protein</fullName>
    </submittedName>
</protein>
<keyword evidence="2" id="KW-0472">Membrane</keyword>
<proteinExistence type="predicted"/>
<sequence length="190" mass="21527">MELMSWNDPLCDTISDKKVCHAFTRLRRVRSFESGSQLEKFHCCSADTYADFLVTVQWERPPVDGANTTHVIPVTCCKLPGKWPDYGEPSDMNCTLTPTSENSYIDHPCWKELNWYLWYYGLLMAGCCVGSLALEGVGIAVAVWASMDLRSRQLKIMIEKRGFVDPNVPDPNARDDDEFGDDSYVNQGQL</sequence>
<name>A0ABY7E6J2_MYAAR</name>
<evidence type="ECO:0000256" key="2">
    <source>
        <dbReference type="SAM" id="Phobius"/>
    </source>
</evidence>
<evidence type="ECO:0000313" key="4">
    <source>
        <dbReference type="Proteomes" id="UP001164746"/>
    </source>
</evidence>